<protein>
    <submittedName>
        <fullName evidence="2">Protein phosphatase 2C 65</fullName>
    </submittedName>
</protein>
<dbReference type="CDD" id="cd00143">
    <property type="entry name" value="PP2Cc"/>
    <property type="match status" value="1"/>
</dbReference>
<dbReference type="InterPro" id="IPR001932">
    <property type="entry name" value="PPM-type_phosphatase-like_dom"/>
</dbReference>
<dbReference type="Pfam" id="PF00481">
    <property type="entry name" value="PP2C"/>
    <property type="match status" value="1"/>
</dbReference>
<dbReference type="OrthoDB" id="10264738at2759"/>
<proteinExistence type="predicted"/>
<keyword evidence="3" id="KW-1185">Reference proteome</keyword>
<evidence type="ECO:0000313" key="2">
    <source>
        <dbReference type="EMBL" id="KAB2621874.1"/>
    </source>
</evidence>
<gene>
    <name evidence="2" type="ORF">D8674_024056</name>
</gene>
<sequence length="531" mass="59474">MHIAISTIYVSTFFPFKKYVLISRNISINSDFSTNTPSPFNSLPPPLPLHRVFSFWVLIDMGACCTKERSYGGGYMEDDGVAHRNEYYEAEEEEEDNVRCGDDGARIRLQGCSRNISMYTQQGRKGINQDAMTVWEDFTENGMYFCGVFDGHGPEGHKVARCVRDNLPSKLSEIIKIYQLNTGIFSDIDVAGSEINANNGNNHDRKPSRNISLPSWEASFVKSFEEMDEELSVDNTIDSFCSGSTAVTVVKQGDNLVIANLGDSRAVLGTRSGEKNQIVPVQLTVDLKPDTPSEAERIMKCKGRILSVDEEPQVYRLWMPDEDCPGLAMARAFGDFCVKDYGLISIPEVFYRKISSDDEFVVLATDGVWDALTNTDVVKIVASARKRSMAAELLVRRAVRAWKRKFPASKIDDCAAICLYLKDKPASSLTHSTSHVSRLGKANDSQLSLSYYSTRSNIVSDQGGTASEINSKMTEDWKDTVLNCNVSQDAKEEWNALKEVDRVNTMLKLPRFSNCLSRRKTSRDYEEVQAH</sequence>
<dbReference type="GO" id="GO:0004722">
    <property type="term" value="F:protein serine/threonine phosphatase activity"/>
    <property type="evidence" value="ECO:0007669"/>
    <property type="project" value="InterPro"/>
</dbReference>
<dbReference type="AlphaFoldDB" id="A0A5N5HFF2"/>
<dbReference type="InterPro" id="IPR036457">
    <property type="entry name" value="PPM-type-like_dom_sf"/>
</dbReference>
<evidence type="ECO:0000259" key="1">
    <source>
        <dbReference type="PROSITE" id="PS51746"/>
    </source>
</evidence>
<dbReference type="SUPFAM" id="SSF81606">
    <property type="entry name" value="PP2C-like"/>
    <property type="match status" value="1"/>
</dbReference>
<dbReference type="Gene3D" id="3.60.40.10">
    <property type="entry name" value="PPM-type phosphatase domain"/>
    <property type="match status" value="1"/>
</dbReference>
<dbReference type="EMBL" id="SMOL01000231">
    <property type="protein sequence ID" value="KAB2621874.1"/>
    <property type="molecule type" value="Genomic_DNA"/>
</dbReference>
<accession>A0A5N5HFF2</accession>
<reference evidence="2 3" key="3">
    <citation type="submission" date="2019-11" db="EMBL/GenBank/DDBJ databases">
        <title>A de novo genome assembly of a pear dwarfing rootstock.</title>
        <authorList>
            <person name="Wang F."/>
            <person name="Wang J."/>
            <person name="Li S."/>
            <person name="Zhang Y."/>
            <person name="Fang M."/>
            <person name="Ma L."/>
            <person name="Zhao Y."/>
            <person name="Jiang S."/>
        </authorList>
    </citation>
    <scope>NUCLEOTIDE SEQUENCE [LARGE SCALE GENOMIC DNA]</scope>
    <source>
        <strain evidence="2">S2</strain>
        <tissue evidence="2">Leaf</tissue>
    </source>
</reference>
<dbReference type="PROSITE" id="PS51746">
    <property type="entry name" value="PPM_2"/>
    <property type="match status" value="1"/>
</dbReference>
<organism evidence="2 3">
    <name type="scientific">Pyrus ussuriensis x Pyrus communis</name>
    <dbReference type="NCBI Taxonomy" id="2448454"/>
    <lineage>
        <taxon>Eukaryota</taxon>
        <taxon>Viridiplantae</taxon>
        <taxon>Streptophyta</taxon>
        <taxon>Embryophyta</taxon>
        <taxon>Tracheophyta</taxon>
        <taxon>Spermatophyta</taxon>
        <taxon>Magnoliopsida</taxon>
        <taxon>eudicotyledons</taxon>
        <taxon>Gunneridae</taxon>
        <taxon>Pentapetalae</taxon>
        <taxon>rosids</taxon>
        <taxon>fabids</taxon>
        <taxon>Rosales</taxon>
        <taxon>Rosaceae</taxon>
        <taxon>Amygdaloideae</taxon>
        <taxon>Maleae</taxon>
        <taxon>Pyrus</taxon>
    </lineage>
</organism>
<reference evidence="2 3" key="1">
    <citation type="submission" date="2019-09" db="EMBL/GenBank/DDBJ databases">
        <authorList>
            <person name="Ou C."/>
        </authorList>
    </citation>
    <scope>NUCLEOTIDE SEQUENCE [LARGE SCALE GENOMIC DNA]</scope>
    <source>
        <strain evidence="2">S2</strain>
        <tissue evidence="2">Leaf</tissue>
    </source>
</reference>
<reference evidence="3" key="2">
    <citation type="submission" date="2019-10" db="EMBL/GenBank/DDBJ databases">
        <title>A de novo genome assembly of a pear dwarfing rootstock.</title>
        <authorList>
            <person name="Wang F."/>
            <person name="Wang J."/>
            <person name="Li S."/>
            <person name="Zhang Y."/>
            <person name="Fang M."/>
            <person name="Ma L."/>
            <person name="Zhao Y."/>
            <person name="Jiang S."/>
        </authorList>
    </citation>
    <scope>NUCLEOTIDE SEQUENCE [LARGE SCALE GENOMIC DNA]</scope>
</reference>
<name>A0A5N5HFF2_9ROSA</name>
<evidence type="ECO:0000313" key="3">
    <source>
        <dbReference type="Proteomes" id="UP000327157"/>
    </source>
</evidence>
<dbReference type="SMART" id="SM00332">
    <property type="entry name" value="PP2Cc"/>
    <property type="match status" value="1"/>
</dbReference>
<feature type="domain" description="PPM-type phosphatase" evidence="1">
    <location>
        <begin position="115"/>
        <end position="421"/>
    </location>
</feature>
<dbReference type="InterPro" id="IPR015655">
    <property type="entry name" value="PP2C"/>
</dbReference>
<dbReference type="Proteomes" id="UP000327157">
    <property type="component" value="Chromosome 4"/>
</dbReference>
<comment type="caution">
    <text evidence="2">The sequence shown here is derived from an EMBL/GenBank/DDBJ whole genome shotgun (WGS) entry which is preliminary data.</text>
</comment>
<dbReference type="PANTHER" id="PTHR47992">
    <property type="entry name" value="PROTEIN PHOSPHATASE"/>
    <property type="match status" value="1"/>
</dbReference>